<dbReference type="Proteomes" id="UP000301737">
    <property type="component" value="Unassembled WGS sequence"/>
</dbReference>
<comment type="subcellular location">
    <subcellularLocation>
        <location evidence="1">Endoplasmic reticulum</location>
    </subcellularLocation>
</comment>
<keyword evidence="2 5" id="KW-0732">Signal</keyword>
<feature type="compositionally biased region" description="Gly residues" evidence="4">
    <location>
        <begin position="550"/>
        <end position="566"/>
    </location>
</feature>
<dbReference type="SUPFAM" id="SSF46565">
    <property type="entry name" value="Chaperone J-domain"/>
    <property type="match status" value="1"/>
</dbReference>
<evidence type="ECO:0000256" key="4">
    <source>
        <dbReference type="SAM" id="MobiDB-lite"/>
    </source>
</evidence>
<dbReference type="GO" id="GO:0034975">
    <property type="term" value="P:protein folding in endoplasmic reticulum"/>
    <property type="evidence" value="ECO:0007669"/>
    <property type="project" value="TreeGrafter"/>
</dbReference>
<evidence type="ECO:0000259" key="6">
    <source>
        <dbReference type="PROSITE" id="PS50076"/>
    </source>
</evidence>
<dbReference type="InterPro" id="IPR036869">
    <property type="entry name" value="J_dom_sf"/>
</dbReference>
<dbReference type="PANTHER" id="PTHR44140">
    <property type="entry name" value="LD25575P"/>
    <property type="match status" value="1"/>
</dbReference>
<organism evidence="7 8">
    <name type="scientific">Zygosaccharomyces mellis</name>
    <dbReference type="NCBI Taxonomy" id="42258"/>
    <lineage>
        <taxon>Eukaryota</taxon>
        <taxon>Fungi</taxon>
        <taxon>Dikarya</taxon>
        <taxon>Ascomycota</taxon>
        <taxon>Saccharomycotina</taxon>
        <taxon>Saccharomycetes</taxon>
        <taxon>Saccharomycetales</taxon>
        <taxon>Saccharomycetaceae</taxon>
        <taxon>Zygosaccharomyces</taxon>
    </lineage>
</organism>
<name>A0A4C2ECX5_9SACH</name>
<dbReference type="OrthoDB" id="1726119at2759"/>
<reference evidence="7 8" key="1">
    <citation type="submission" date="2019-01" db="EMBL/GenBank/DDBJ databases">
        <title>Draft Genome Sequencing of Zygosaccharomyces mellis Ca-7.</title>
        <authorList>
            <person name="Shiwa Y."/>
            <person name="Kanesaki Y."/>
            <person name="Ishige T."/>
            <person name="Mura K."/>
            <person name="Hori T."/>
            <person name="Tamura T."/>
        </authorList>
    </citation>
    <scope>NUCLEOTIDE SEQUENCE [LARGE SCALE GENOMIC DNA]</scope>
    <source>
        <strain evidence="7 8">Ca-7</strain>
    </source>
</reference>
<accession>A0A4C2ECX5</accession>
<dbReference type="GO" id="GO:0051787">
    <property type="term" value="F:misfolded protein binding"/>
    <property type="evidence" value="ECO:0007669"/>
    <property type="project" value="TreeGrafter"/>
</dbReference>
<feature type="chain" id="PRO_5020892493" description="J domain-containing protein" evidence="5">
    <location>
        <begin position="19"/>
        <end position="584"/>
    </location>
</feature>
<dbReference type="CDD" id="cd06257">
    <property type="entry name" value="DnaJ"/>
    <property type="match status" value="1"/>
</dbReference>
<keyword evidence="3" id="KW-0256">Endoplasmic reticulum</keyword>
<dbReference type="InterPro" id="IPR051727">
    <property type="entry name" value="DnaJ_C3_Co-chaperones"/>
</dbReference>
<feature type="region of interest" description="Disordered" evidence="4">
    <location>
        <begin position="437"/>
        <end position="475"/>
    </location>
</feature>
<dbReference type="InterPro" id="IPR001623">
    <property type="entry name" value="DnaJ_domain"/>
</dbReference>
<comment type="caution">
    <text evidence="7">The sequence shown here is derived from an EMBL/GenBank/DDBJ whole genome shotgun (WGS) entry which is preliminary data.</text>
</comment>
<feature type="region of interest" description="Disordered" evidence="4">
    <location>
        <begin position="545"/>
        <end position="566"/>
    </location>
</feature>
<evidence type="ECO:0000256" key="2">
    <source>
        <dbReference type="ARBA" id="ARBA00022729"/>
    </source>
</evidence>
<dbReference type="AlphaFoldDB" id="A0A4C2ECX5"/>
<feature type="compositionally biased region" description="Low complexity" evidence="4">
    <location>
        <begin position="437"/>
        <end position="464"/>
    </location>
</feature>
<evidence type="ECO:0000313" key="7">
    <source>
        <dbReference type="EMBL" id="GCF00710.1"/>
    </source>
</evidence>
<dbReference type="Pfam" id="PF00226">
    <property type="entry name" value="DnaJ"/>
    <property type="match status" value="1"/>
</dbReference>
<sequence length="584" mass="67655">MFLGVLFLLWICVAGIQCDLKNQEDQVLGLKIDPGSQSVYLNLLQQLEQCNDIKKVDLADHIYYRLGLIYLIENQEWKAVGSFEKVRKDQGGVSDSTGKHLHKLYLKFGIWSKLSNDDEAKNQYLNLNSSKVQTIENINEMLDIAPYDYHARSLMRAELLKRLKEELDISAGQMFVSNSEIILDKHTTKLSLAQRLSLHYEAAVIQMFAVNSIPTHLRKCLAVDMDHEPCKKLMLFNTRLGKINPARSQMLDREMYAFGDESIDWNKVVNFYFKDKKPCTKLPPNYKFESNYKLIERVVQEALEQIIGPVRGKRPDFLKFIDSVLCQAGSQAPNNKKLTSPICKRLVKDILTADEHKEIHKAAIQGEQLSEDLLEKLWSSSPNLAMYVVEGIISKAGKKSPGLQDQIANFFKHHKLFNSNNRYVKTQSNSINNLIQRRQQQNQQRQRQQQEWFFRQQQQQQQRYQPPPPPLHTDKDYYKILNIPKNADTKEIRKAYLNFTKMYHPDKQGQLSEEQQKKNDEKMSEINEAYETLSDEGKRREYDMARSGQYGAGPGGMPNEGSGMFGQRGNPFQFNQNFKFNFGF</sequence>
<dbReference type="PROSITE" id="PS50076">
    <property type="entry name" value="DNAJ_2"/>
    <property type="match status" value="1"/>
</dbReference>
<protein>
    <recommendedName>
        <fullName evidence="6">J domain-containing protein</fullName>
    </recommendedName>
</protein>
<dbReference type="PANTHER" id="PTHR44140:SF2">
    <property type="entry name" value="LD25575P"/>
    <property type="match status" value="1"/>
</dbReference>
<evidence type="ECO:0000313" key="8">
    <source>
        <dbReference type="Proteomes" id="UP000301737"/>
    </source>
</evidence>
<evidence type="ECO:0000256" key="3">
    <source>
        <dbReference type="ARBA" id="ARBA00022824"/>
    </source>
</evidence>
<proteinExistence type="predicted"/>
<dbReference type="EMBL" id="BIMX01000021">
    <property type="protein sequence ID" value="GCF00710.1"/>
    <property type="molecule type" value="Genomic_DNA"/>
</dbReference>
<dbReference type="PRINTS" id="PR00625">
    <property type="entry name" value="JDOMAIN"/>
</dbReference>
<gene>
    <name evidence="7" type="ORF">ZYGM_001318</name>
</gene>
<feature type="signal peptide" evidence="5">
    <location>
        <begin position="1"/>
        <end position="18"/>
    </location>
</feature>
<keyword evidence="8" id="KW-1185">Reference proteome</keyword>
<feature type="domain" description="J" evidence="6">
    <location>
        <begin position="476"/>
        <end position="546"/>
    </location>
</feature>
<dbReference type="GO" id="GO:0005783">
    <property type="term" value="C:endoplasmic reticulum"/>
    <property type="evidence" value="ECO:0007669"/>
    <property type="project" value="UniProtKB-SubCell"/>
</dbReference>
<dbReference type="Gene3D" id="1.10.287.110">
    <property type="entry name" value="DnaJ domain"/>
    <property type="match status" value="1"/>
</dbReference>
<evidence type="ECO:0000256" key="1">
    <source>
        <dbReference type="ARBA" id="ARBA00004240"/>
    </source>
</evidence>
<dbReference type="GO" id="GO:0051087">
    <property type="term" value="F:protein-folding chaperone binding"/>
    <property type="evidence" value="ECO:0007669"/>
    <property type="project" value="TreeGrafter"/>
</dbReference>
<evidence type="ECO:0000256" key="5">
    <source>
        <dbReference type="SAM" id="SignalP"/>
    </source>
</evidence>
<dbReference type="SMART" id="SM00271">
    <property type="entry name" value="DnaJ"/>
    <property type="match status" value="1"/>
</dbReference>